<dbReference type="InterPro" id="IPR010161">
    <property type="entry name" value="Peptidase_M20B"/>
</dbReference>
<dbReference type="RefSeq" id="WP_160201771.1">
    <property type="nucleotide sequence ID" value="NZ_QXWK01000012.1"/>
</dbReference>
<feature type="binding site" evidence="11">
    <location>
        <position position="377"/>
    </location>
    <ligand>
        <name>Zn(2+)</name>
        <dbReference type="ChEBI" id="CHEBI:29105"/>
        <label>2</label>
    </ligand>
</feature>
<evidence type="ECO:0000256" key="9">
    <source>
        <dbReference type="NCBIfam" id="TIGR01882"/>
    </source>
</evidence>
<feature type="binding site" evidence="11">
    <location>
        <position position="77"/>
    </location>
    <ligand>
        <name>Zn(2+)</name>
        <dbReference type="ChEBI" id="CHEBI:29105"/>
        <label>1</label>
    </ligand>
</feature>
<dbReference type="PANTHER" id="PTHR42994">
    <property type="entry name" value="PEPTIDASE T"/>
    <property type="match status" value="1"/>
</dbReference>
<dbReference type="Gene3D" id="3.30.70.360">
    <property type="match status" value="1"/>
</dbReference>
<evidence type="ECO:0000256" key="7">
    <source>
        <dbReference type="ARBA" id="ARBA00022833"/>
    </source>
</evidence>
<evidence type="ECO:0000256" key="1">
    <source>
        <dbReference type="ARBA" id="ARBA00000870"/>
    </source>
</evidence>
<dbReference type="PIRSF" id="PIRSF037215">
    <property type="entry name" value="Peptidase_M20B"/>
    <property type="match status" value="1"/>
</dbReference>
<dbReference type="GO" id="GO:0008237">
    <property type="term" value="F:metallopeptidase activity"/>
    <property type="evidence" value="ECO:0007669"/>
    <property type="project" value="UniProtKB-KW"/>
</dbReference>
<feature type="binding site" evidence="11">
    <location>
        <position position="138"/>
    </location>
    <ligand>
        <name>Zn(2+)</name>
        <dbReference type="ChEBI" id="CHEBI:29105"/>
        <label>2</label>
    </ligand>
</feature>
<evidence type="ECO:0000256" key="2">
    <source>
        <dbReference type="ARBA" id="ARBA00009692"/>
    </source>
</evidence>
<accession>A0A845QHW6</accession>
<comment type="similarity">
    <text evidence="2">Belongs to the peptidase M20B family.</text>
</comment>
<gene>
    <name evidence="13" type="primary">pepT</name>
    <name evidence="13" type="ORF">D0435_07480</name>
</gene>
<keyword evidence="8" id="KW-0482">Metalloprotease</keyword>
<evidence type="ECO:0000256" key="6">
    <source>
        <dbReference type="ARBA" id="ARBA00022801"/>
    </source>
</evidence>
<evidence type="ECO:0000256" key="8">
    <source>
        <dbReference type="ARBA" id="ARBA00023049"/>
    </source>
</evidence>
<feature type="active site" description="Proton acceptor" evidence="10">
    <location>
        <position position="172"/>
    </location>
</feature>
<feature type="binding site" evidence="11">
    <location>
        <position position="173"/>
    </location>
    <ligand>
        <name>Zn(2+)</name>
        <dbReference type="ChEBI" id="CHEBI:29105"/>
        <label>2</label>
    </ligand>
</feature>
<dbReference type="EC" id="3.4.11.4" evidence="9"/>
<keyword evidence="14" id="KW-1185">Reference proteome</keyword>
<protein>
    <recommendedName>
        <fullName evidence="9">Peptidase T</fullName>
        <ecNumber evidence="9">3.4.11.4</ecNumber>
    </recommendedName>
</protein>
<dbReference type="InterPro" id="IPR001261">
    <property type="entry name" value="ArgE/DapE_CS"/>
</dbReference>
<dbReference type="GO" id="GO:0006508">
    <property type="term" value="P:proteolysis"/>
    <property type="evidence" value="ECO:0007669"/>
    <property type="project" value="UniProtKB-UniRule"/>
</dbReference>
<dbReference type="Proteomes" id="UP000446866">
    <property type="component" value="Unassembled WGS sequence"/>
</dbReference>
<dbReference type="GO" id="GO:0006518">
    <property type="term" value="P:peptide metabolic process"/>
    <property type="evidence" value="ECO:0007669"/>
    <property type="project" value="InterPro"/>
</dbReference>
<comment type="caution">
    <text evidence="13">The sequence shown here is derived from an EMBL/GenBank/DDBJ whole genome shotgun (WGS) entry which is preliminary data.</text>
</comment>
<sequence length="405" mass="44428">MKLQERFLKYVMMNTQSLEGTGTVPSTPGQKDFAQALVDELKDLGIADVRLDDMGYIYGSIPSNLDKNVPTIGFIAHMDTADAHPSPVKMPRVIENYDGGIITLESGAVLDPKTDENLRNAKGCSLIVTDGTTLLGGDDKAGVAEIMTALEYLTAHPETKHGKIAFSFTPDEEIGTSQDNFNVEAFGAEFAYTVDGADLGDIEYENFNGASAKITVQGVETHPGEAKDKMKNAMLIAMEFNAMLPPFERPEHTENYEGFYHLMHMDGDCSTATLRYIIREHDAEKFAKRKDTVRKVAELLNFKYGDGTVTAEVTDGYRNMTEMVRPHMHLIDYAKEAIAELGIAPRVPAIRGGTDGAELSFKGVPCPNLGTGSWNHHSVTEVANIDHMEKTAELILAIIGKYAER</sequence>
<dbReference type="SUPFAM" id="SSF53187">
    <property type="entry name" value="Zn-dependent exopeptidases"/>
    <property type="match status" value="1"/>
</dbReference>
<feature type="domain" description="Peptidase M20 dimerisation" evidence="12">
    <location>
        <begin position="204"/>
        <end position="306"/>
    </location>
</feature>
<keyword evidence="5 11" id="KW-0479">Metal-binding</keyword>
<evidence type="ECO:0000259" key="12">
    <source>
        <dbReference type="Pfam" id="PF07687"/>
    </source>
</evidence>
<feature type="binding site" evidence="11">
    <location>
        <position position="195"/>
    </location>
    <ligand>
        <name>Zn(2+)</name>
        <dbReference type="ChEBI" id="CHEBI:29105"/>
        <label>1</label>
    </ligand>
</feature>
<keyword evidence="3 13" id="KW-0031">Aminopeptidase</keyword>
<comment type="cofactor">
    <cofactor evidence="11">
        <name>Zn(2+)</name>
        <dbReference type="ChEBI" id="CHEBI:29105"/>
    </cofactor>
    <text evidence="11">Binds 2 Zn(2+) ions per subunit.</text>
</comment>
<dbReference type="NCBIfam" id="NF003976">
    <property type="entry name" value="PRK05469.1"/>
    <property type="match status" value="1"/>
</dbReference>
<evidence type="ECO:0000256" key="4">
    <source>
        <dbReference type="ARBA" id="ARBA00022670"/>
    </source>
</evidence>
<evidence type="ECO:0000256" key="10">
    <source>
        <dbReference type="PIRSR" id="PIRSR037215-1"/>
    </source>
</evidence>
<dbReference type="Pfam" id="PF01546">
    <property type="entry name" value="Peptidase_M20"/>
    <property type="match status" value="1"/>
</dbReference>
<dbReference type="CDD" id="cd03892">
    <property type="entry name" value="M20_peptT"/>
    <property type="match status" value="1"/>
</dbReference>
<reference evidence="13 14" key="1">
    <citation type="submission" date="2018-08" db="EMBL/GenBank/DDBJ databases">
        <title>Murine metabolic-syndrome-specific gut microbial biobank.</title>
        <authorList>
            <person name="Liu C."/>
        </authorList>
    </citation>
    <scope>NUCLEOTIDE SEQUENCE [LARGE SCALE GENOMIC DNA]</scope>
    <source>
        <strain evidence="13 14">28</strain>
    </source>
</reference>
<evidence type="ECO:0000313" key="14">
    <source>
        <dbReference type="Proteomes" id="UP000446866"/>
    </source>
</evidence>
<feature type="active site" evidence="10">
    <location>
        <position position="79"/>
    </location>
</feature>
<dbReference type="NCBIfam" id="TIGR01882">
    <property type="entry name" value="peptidase-T"/>
    <property type="match status" value="1"/>
</dbReference>
<comment type="catalytic activity">
    <reaction evidence="1">
        <text>Release of the N-terminal residue from a tripeptide.</text>
        <dbReference type="EC" id="3.4.11.4"/>
    </reaction>
</comment>
<dbReference type="Gene3D" id="3.40.630.10">
    <property type="entry name" value="Zn peptidases"/>
    <property type="match status" value="1"/>
</dbReference>
<dbReference type="GO" id="GO:0045148">
    <property type="term" value="F:tripeptide aminopeptidase activity"/>
    <property type="evidence" value="ECO:0007669"/>
    <property type="project" value="UniProtKB-UniRule"/>
</dbReference>
<evidence type="ECO:0000256" key="5">
    <source>
        <dbReference type="ARBA" id="ARBA00022723"/>
    </source>
</evidence>
<evidence type="ECO:0000256" key="3">
    <source>
        <dbReference type="ARBA" id="ARBA00022438"/>
    </source>
</evidence>
<evidence type="ECO:0000313" key="13">
    <source>
        <dbReference type="EMBL" id="NBH61489.1"/>
    </source>
</evidence>
<dbReference type="GO" id="GO:0008270">
    <property type="term" value="F:zinc ion binding"/>
    <property type="evidence" value="ECO:0007669"/>
    <property type="project" value="InterPro"/>
</dbReference>
<organism evidence="13 14">
    <name type="scientific">Anaerotruncus colihominis</name>
    <dbReference type="NCBI Taxonomy" id="169435"/>
    <lineage>
        <taxon>Bacteria</taxon>
        <taxon>Bacillati</taxon>
        <taxon>Bacillota</taxon>
        <taxon>Clostridia</taxon>
        <taxon>Eubacteriales</taxon>
        <taxon>Oscillospiraceae</taxon>
        <taxon>Anaerotruncus</taxon>
    </lineage>
</organism>
<keyword evidence="6 13" id="KW-0378">Hydrolase</keyword>
<proteinExistence type="inferred from homology"/>
<feature type="binding site" evidence="11">
    <location>
        <position position="138"/>
    </location>
    <ligand>
        <name>Zn(2+)</name>
        <dbReference type="ChEBI" id="CHEBI:29105"/>
        <label>1</label>
    </ligand>
</feature>
<keyword evidence="4" id="KW-0645">Protease</keyword>
<dbReference type="SUPFAM" id="SSF55031">
    <property type="entry name" value="Bacterial exopeptidase dimerisation domain"/>
    <property type="match status" value="1"/>
</dbReference>
<dbReference type="Pfam" id="PF07687">
    <property type="entry name" value="M20_dimer"/>
    <property type="match status" value="1"/>
</dbReference>
<keyword evidence="7 11" id="KW-0862">Zinc</keyword>
<dbReference type="InterPro" id="IPR002933">
    <property type="entry name" value="Peptidase_M20"/>
</dbReference>
<evidence type="ECO:0000256" key="11">
    <source>
        <dbReference type="PIRSR" id="PIRSR037215-2"/>
    </source>
</evidence>
<dbReference type="EMBL" id="QXWK01000012">
    <property type="protein sequence ID" value="NBH61489.1"/>
    <property type="molecule type" value="Genomic_DNA"/>
</dbReference>
<name>A0A845QHW6_9FIRM</name>
<dbReference type="InterPro" id="IPR011650">
    <property type="entry name" value="Peptidase_M20_dimer"/>
</dbReference>
<dbReference type="PANTHER" id="PTHR42994:SF1">
    <property type="entry name" value="PEPTIDASE T"/>
    <property type="match status" value="1"/>
</dbReference>
<dbReference type="PROSITE" id="PS00758">
    <property type="entry name" value="ARGE_DAPE_CPG2_1"/>
    <property type="match status" value="1"/>
</dbReference>
<dbReference type="AlphaFoldDB" id="A0A845QHW6"/>
<dbReference type="NCBIfam" id="NF009920">
    <property type="entry name" value="PRK13381.1"/>
    <property type="match status" value="1"/>
</dbReference>
<dbReference type="InterPro" id="IPR036264">
    <property type="entry name" value="Bact_exopeptidase_dim_dom"/>
</dbReference>